<evidence type="ECO:0000313" key="1">
    <source>
        <dbReference type="EMBL" id="TDU80784.1"/>
    </source>
</evidence>
<organism evidence="1 2">
    <name type="scientific">Prosthecobacter fusiformis</name>
    <dbReference type="NCBI Taxonomy" id="48464"/>
    <lineage>
        <taxon>Bacteria</taxon>
        <taxon>Pseudomonadati</taxon>
        <taxon>Verrucomicrobiota</taxon>
        <taxon>Verrucomicrobiia</taxon>
        <taxon>Verrucomicrobiales</taxon>
        <taxon>Verrucomicrobiaceae</taxon>
        <taxon>Prosthecobacter</taxon>
    </lineage>
</organism>
<proteinExistence type="predicted"/>
<reference evidence="1 2" key="1">
    <citation type="submission" date="2019-03" db="EMBL/GenBank/DDBJ databases">
        <title>Genomic Encyclopedia of Archaeal and Bacterial Type Strains, Phase II (KMG-II): from individual species to whole genera.</title>
        <authorList>
            <person name="Goeker M."/>
        </authorList>
    </citation>
    <scope>NUCLEOTIDE SEQUENCE [LARGE SCALE GENOMIC DNA]</scope>
    <source>
        <strain evidence="1 2">ATCC 25309</strain>
    </source>
</reference>
<dbReference type="AlphaFoldDB" id="A0A4R7SPE7"/>
<gene>
    <name evidence="1" type="ORF">EI77_00081</name>
</gene>
<dbReference type="RefSeq" id="WP_133792781.1">
    <property type="nucleotide sequence ID" value="NZ_SOCA01000001.1"/>
</dbReference>
<dbReference type="EMBL" id="SOCA01000001">
    <property type="protein sequence ID" value="TDU80784.1"/>
    <property type="molecule type" value="Genomic_DNA"/>
</dbReference>
<dbReference type="Proteomes" id="UP000295662">
    <property type="component" value="Unassembled WGS sequence"/>
</dbReference>
<comment type="caution">
    <text evidence="1">The sequence shown here is derived from an EMBL/GenBank/DDBJ whole genome shotgun (WGS) entry which is preliminary data.</text>
</comment>
<protein>
    <submittedName>
        <fullName evidence="1">Uncharacterized protein</fullName>
    </submittedName>
</protein>
<keyword evidence="2" id="KW-1185">Reference proteome</keyword>
<evidence type="ECO:0000313" key="2">
    <source>
        <dbReference type="Proteomes" id="UP000295662"/>
    </source>
</evidence>
<accession>A0A4R7SPE7</accession>
<name>A0A4R7SPE7_9BACT</name>
<sequence>MSNATANLAAQVLEMLSEAGEEELIALYYLVFDDHVVSDARVKMLSYAVEYLARNGEVTMGLTRSVAKYMEYVAVPDKVQGCIISWLKVSAIDNCNTLELAKDVLISDLRPIIVDCR</sequence>